<comment type="subcellular location">
    <subcellularLocation>
        <location evidence="1">Secreted</location>
    </subcellularLocation>
</comment>
<feature type="transmembrane region" description="Helical" evidence="4">
    <location>
        <begin position="735"/>
        <end position="752"/>
    </location>
</feature>
<protein>
    <submittedName>
        <fullName evidence="6">Heme peroxidase</fullName>
    </submittedName>
</protein>
<dbReference type="InterPro" id="IPR010255">
    <property type="entry name" value="Haem_peroxidase_sf"/>
</dbReference>
<evidence type="ECO:0000313" key="6">
    <source>
        <dbReference type="EMBL" id="RUP43146.1"/>
    </source>
</evidence>
<dbReference type="GO" id="GO:0004601">
    <property type="term" value="F:peroxidase activity"/>
    <property type="evidence" value="ECO:0007669"/>
    <property type="project" value="UniProtKB-KW"/>
</dbReference>
<dbReference type="CDD" id="cd08760">
    <property type="entry name" value="Cyt_b561_FRRS1_like"/>
    <property type="match status" value="1"/>
</dbReference>
<keyword evidence="4" id="KW-0472">Membrane</keyword>
<name>A0A433CX40_9FUNG</name>
<evidence type="ECO:0000256" key="4">
    <source>
        <dbReference type="SAM" id="Phobius"/>
    </source>
</evidence>
<keyword evidence="6" id="KW-0575">Peroxidase</keyword>
<evidence type="ECO:0000256" key="3">
    <source>
        <dbReference type="ARBA" id="ARBA00023180"/>
    </source>
</evidence>
<keyword evidence="6" id="KW-0560">Oxidoreductase</keyword>
<dbReference type="Pfam" id="PF03098">
    <property type="entry name" value="An_peroxidase"/>
    <property type="match status" value="1"/>
</dbReference>
<dbReference type="SMART" id="SM00664">
    <property type="entry name" value="DoH"/>
    <property type="match status" value="1"/>
</dbReference>
<feature type="transmembrane region" description="Helical" evidence="4">
    <location>
        <begin position="764"/>
        <end position="783"/>
    </location>
</feature>
<evidence type="ECO:0000256" key="2">
    <source>
        <dbReference type="ARBA" id="ARBA00022525"/>
    </source>
</evidence>
<organism evidence="6 7">
    <name type="scientific">Jimgerdemannia flammicorona</name>
    <dbReference type="NCBI Taxonomy" id="994334"/>
    <lineage>
        <taxon>Eukaryota</taxon>
        <taxon>Fungi</taxon>
        <taxon>Fungi incertae sedis</taxon>
        <taxon>Mucoromycota</taxon>
        <taxon>Mucoromycotina</taxon>
        <taxon>Endogonomycetes</taxon>
        <taxon>Endogonales</taxon>
        <taxon>Endogonaceae</taxon>
        <taxon>Jimgerdemannia</taxon>
    </lineage>
</organism>
<dbReference type="PROSITE" id="PS50292">
    <property type="entry name" value="PEROXIDASE_3"/>
    <property type="match status" value="1"/>
</dbReference>
<dbReference type="Pfam" id="PF03351">
    <property type="entry name" value="DOMON"/>
    <property type="match status" value="1"/>
</dbReference>
<dbReference type="SUPFAM" id="SSF48113">
    <property type="entry name" value="Heme-dependent peroxidases"/>
    <property type="match status" value="1"/>
</dbReference>
<dbReference type="InterPro" id="IPR045266">
    <property type="entry name" value="DOH_DOMON"/>
</dbReference>
<keyword evidence="4" id="KW-0812">Transmembrane</keyword>
<comment type="caution">
    <text evidence="6">The sequence shown here is derived from an EMBL/GenBank/DDBJ whole genome shotgun (WGS) entry which is preliminary data.</text>
</comment>
<dbReference type="Proteomes" id="UP000268093">
    <property type="component" value="Unassembled WGS sequence"/>
</dbReference>
<dbReference type="InterPro" id="IPR019791">
    <property type="entry name" value="Haem_peroxidase_animal"/>
</dbReference>
<dbReference type="SUPFAM" id="SSF49344">
    <property type="entry name" value="CBD9-like"/>
    <property type="match status" value="1"/>
</dbReference>
<feature type="transmembrane region" description="Helical" evidence="4">
    <location>
        <begin position="693"/>
        <end position="714"/>
    </location>
</feature>
<keyword evidence="4" id="KW-1133">Transmembrane helix</keyword>
<dbReference type="InterPro" id="IPR005018">
    <property type="entry name" value="DOMON_domain"/>
</dbReference>
<dbReference type="GO" id="GO:0005576">
    <property type="term" value="C:extracellular region"/>
    <property type="evidence" value="ECO:0007669"/>
    <property type="project" value="UniProtKB-SubCell"/>
</dbReference>
<dbReference type="Gene3D" id="1.10.640.10">
    <property type="entry name" value="Haem peroxidase domain superfamily, animal type"/>
    <property type="match status" value="2"/>
</dbReference>
<dbReference type="Gene3D" id="1.20.120.1770">
    <property type="match status" value="1"/>
</dbReference>
<dbReference type="OrthoDB" id="823504at2759"/>
<dbReference type="SUPFAM" id="SSF55856">
    <property type="entry name" value="Cytochrome b5-like heme/steroid binding domain"/>
    <property type="match status" value="1"/>
</dbReference>
<feature type="transmembrane region" description="Helical" evidence="4">
    <location>
        <begin position="632"/>
        <end position="650"/>
    </location>
</feature>
<keyword evidence="2" id="KW-0964">Secreted</keyword>
<evidence type="ECO:0000256" key="1">
    <source>
        <dbReference type="ARBA" id="ARBA00004613"/>
    </source>
</evidence>
<dbReference type="EMBL" id="RBNI01011594">
    <property type="protein sequence ID" value="RUP43146.1"/>
    <property type="molecule type" value="Genomic_DNA"/>
</dbReference>
<dbReference type="InterPro" id="IPR036400">
    <property type="entry name" value="Cyt_B5-like_heme/steroid_sf"/>
</dbReference>
<dbReference type="InterPro" id="IPR037120">
    <property type="entry name" value="Haem_peroxidase_sf_animal"/>
</dbReference>
<dbReference type="GO" id="GO:0020037">
    <property type="term" value="F:heme binding"/>
    <property type="evidence" value="ECO:0007669"/>
    <property type="project" value="InterPro"/>
</dbReference>
<feature type="transmembrane region" description="Helical" evidence="4">
    <location>
        <begin position="662"/>
        <end position="681"/>
    </location>
</feature>
<gene>
    <name evidence="6" type="ORF">BC936DRAFT_137551</name>
</gene>
<dbReference type="AlphaFoldDB" id="A0A433CX40"/>
<feature type="domain" description="DOMON" evidence="5">
    <location>
        <begin position="454"/>
        <end position="586"/>
    </location>
</feature>
<dbReference type="PANTHER" id="PTHR11475:SF4">
    <property type="entry name" value="CHORION PEROXIDASE"/>
    <property type="match status" value="1"/>
</dbReference>
<sequence length="863" mass="96700">MIPSPPNGTILNCTDPLPQGYYPLARCISNIADSYRTPSSDFARRRQFKSLRKVSHMVSPSFYTLTSLMPATFFGQWLSFDIANSFATAEPNNISIPKDDYVYLSDNGSGFNGLSSLPFNRGNHQGVPGKVPTPRTGINTVTSFLDASPIYSDNNETLATLRDLGNRGKMKLVNNFPPKYGNLSYILGVAPHRSANVFTNMISTILLREHNRLCDVYYAKHGDAWTDEVYFQEARRWIIALLQKITITEYLGVILGSPLSDYTGYDASLAPGIEPNTNERPHSHITDTAILNPADITSDRKLLTKLETLYDNVNQVESLIGALSEDHVAGTNFGSLLEASMIKQSSLTVYHKRAFLASNSIRFGFTVVRYQSQRSILTDLKNPLPRYESPGLFTDDELAELRNTTWRDVIVRNLKEETGASIPRNVWFVQPATDLVTITNSTAVKYPNMLKLADIYHLYWHIDGTNIRIRINFQSDKGWFGIGFGSTDGGMTGADFVITTATNKSPNGTAVTVGEYFSTGYHPPEYDSKVQLIKVIRAEISNGMTIVEFMRPLLPTARGRANINNMANPCDSTDCQTSFRLTLPLNLASSMFKSFSHITLQAPFLRTLAVTEVLRRSIFYRERFTPRHRHRGNLLGCYTATVSIFIVRYMKHILNSYMTIHRNLQLVGGVTVSSMGAAAMATVDPAQRTPHAITGLVLYTIIFLHFGLGLSMWGQESLQSVNEGIPRAIKRIHRILGFCLLTVAWFNIYLGLDTYGSPEILEVFYLVWMGLLCATFISAEVYFRFFAHRVALRMAGLDGNENGWMLKDLINREVYDNLPLFSWNDVNEKVATGALLVVAERVVFDIREWVPVHPGMFKGNALN</sequence>
<dbReference type="Gene3D" id="2.60.40.1210">
    <property type="entry name" value="Cellobiose dehydrogenase, cytochrome domain"/>
    <property type="match status" value="1"/>
</dbReference>
<evidence type="ECO:0000313" key="7">
    <source>
        <dbReference type="Proteomes" id="UP000268093"/>
    </source>
</evidence>
<evidence type="ECO:0000259" key="5">
    <source>
        <dbReference type="PROSITE" id="PS50836"/>
    </source>
</evidence>
<dbReference type="PANTHER" id="PTHR11475">
    <property type="entry name" value="OXIDASE/PEROXIDASE"/>
    <property type="match status" value="1"/>
</dbReference>
<keyword evidence="3" id="KW-0325">Glycoprotein</keyword>
<reference evidence="6 7" key="1">
    <citation type="journal article" date="2018" name="New Phytol.">
        <title>Phylogenomics of Endogonaceae and evolution of mycorrhizas within Mucoromycota.</title>
        <authorList>
            <person name="Chang Y."/>
            <person name="Desiro A."/>
            <person name="Na H."/>
            <person name="Sandor L."/>
            <person name="Lipzen A."/>
            <person name="Clum A."/>
            <person name="Barry K."/>
            <person name="Grigoriev I.V."/>
            <person name="Martin F.M."/>
            <person name="Stajich J.E."/>
            <person name="Smith M.E."/>
            <person name="Bonito G."/>
            <person name="Spatafora J.W."/>
        </authorList>
    </citation>
    <scope>NUCLEOTIDE SEQUENCE [LARGE SCALE GENOMIC DNA]</scope>
    <source>
        <strain evidence="6 7">GMNB39</strain>
    </source>
</reference>
<dbReference type="GO" id="GO:0006979">
    <property type="term" value="P:response to oxidative stress"/>
    <property type="evidence" value="ECO:0007669"/>
    <property type="project" value="InterPro"/>
</dbReference>
<dbReference type="CDD" id="cd09631">
    <property type="entry name" value="DOMON_DOH"/>
    <property type="match status" value="1"/>
</dbReference>
<accession>A0A433CX40</accession>
<dbReference type="PROSITE" id="PS50836">
    <property type="entry name" value="DOMON"/>
    <property type="match status" value="1"/>
</dbReference>
<proteinExistence type="predicted"/>
<keyword evidence="7" id="KW-1185">Reference proteome</keyword>